<proteinExistence type="predicted"/>
<evidence type="ECO:0000313" key="1">
    <source>
        <dbReference type="EMBL" id="KAG2205707.1"/>
    </source>
</evidence>
<accession>A0A8H7R8E8</accession>
<keyword evidence="2" id="KW-1185">Reference proteome</keyword>
<evidence type="ECO:0000313" key="2">
    <source>
        <dbReference type="Proteomes" id="UP000603453"/>
    </source>
</evidence>
<comment type="caution">
    <text evidence="1">The sequence shown here is derived from an EMBL/GenBank/DDBJ whole genome shotgun (WGS) entry which is preliminary data.</text>
</comment>
<evidence type="ECO:0008006" key="3">
    <source>
        <dbReference type="Google" id="ProtNLM"/>
    </source>
</evidence>
<dbReference type="OrthoDB" id="5564877at2759"/>
<protein>
    <recommendedName>
        <fullName evidence="3">DinB family protein</fullName>
    </recommendedName>
</protein>
<dbReference type="EMBL" id="JAEPRD010000035">
    <property type="protein sequence ID" value="KAG2205707.1"/>
    <property type="molecule type" value="Genomic_DNA"/>
</dbReference>
<dbReference type="PANTHER" id="PTHR39473">
    <property type="match status" value="1"/>
</dbReference>
<sequence>MADSALGLEKVAIAIIQQAIDLVHSLQDEHYTYDSKVMPAGTIGKHIRHVYDHFNLLQQSCTDTDRSIVLDYDLRSRNNPSEMDRSIAIRNLHQLQENIPRIPLGENLKLLATIDASDTNKYEFQSSFGRELFYSCIHASIKIHHYAAIKAICIELDLTVPKDFGMAPSTLQAA</sequence>
<gene>
    <name evidence="1" type="ORF">INT47_008064</name>
</gene>
<reference evidence="1" key="1">
    <citation type="submission" date="2020-12" db="EMBL/GenBank/DDBJ databases">
        <title>Metabolic potential, ecology and presence of endohyphal bacteria is reflected in genomic diversity of Mucoromycotina.</title>
        <authorList>
            <person name="Muszewska A."/>
            <person name="Okrasinska A."/>
            <person name="Steczkiewicz K."/>
            <person name="Drgas O."/>
            <person name="Orlowska M."/>
            <person name="Perlinska-Lenart U."/>
            <person name="Aleksandrzak-Piekarczyk T."/>
            <person name="Szatraj K."/>
            <person name="Zielenkiewicz U."/>
            <person name="Pilsyk S."/>
            <person name="Malc E."/>
            <person name="Mieczkowski P."/>
            <person name="Kruszewska J.S."/>
            <person name="Biernat P."/>
            <person name="Pawlowska J."/>
        </authorList>
    </citation>
    <scope>NUCLEOTIDE SEQUENCE</scope>
    <source>
        <strain evidence="1">WA0000017839</strain>
    </source>
</reference>
<dbReference type="Proteomes" id="UP000603453">
    <property type="component" value="Unassembled WGS sequence"/>
</dbReference>
<dbReference type="AlphaFoldDB" id="A0A8H7R8E8"/>
<dbReference type="PANTHER" id="PTHR39473:SF1">
    <property type="entry name" value="DINB-LIKE DOMAIN-CONTAINING PROTEIN"/>
    <property type="match status" value="1"/>
</dbReference>
<organism evidence="1 2">
    <name type="scientific">Mucor saturninus</name>
    <dbReference type="NCBI Taxonomy" id="64648"/>
    <lineage>
        <taxon>Eukaryota</taxon>
        <taxon>Fungi</taxon>
        <taxon>Fungi incertae sedis</taxon>
        <taxon>Mucoromycota</taxon>
        <taxon>Mucoromycotina</taxon>
        <taxon>Mucoromycetes</taxon>
        <taxon>Mucorales</taxon>
        <taxon>Mucorineae</taxon>
        <taxon>Mucoraceae</taxon>
        <taxon>Mucor</taxon>
    </lineage>
</organism>
<name>A0A8H7R8E8_9FUNG</name>